<accession>W0RR30</accession>
<evidence type="ECO:0000256" key="1">
    <source>
        <dbReference type="SAM" id="SignalP"/>
    </source>
</evidence>
<dbReference type="KEGG" id="gba:J421_5225"/>
<sequence>MRLHRLAFLLALPFTAAAQRPDPLHGFDAYAEQARKEWRVPGMAVVVVKDDSVVFMKGFGVRELGKPDSVGVHTRFGNMSTTKAFTAMLVAMLADSGLLRFDDPVAAYVPDLRLADPYVTRELTVRDLLTHRLGFPDPYYLWDNTTLGFDEIVRRLRLVPVASSFRSRFAYNNVGYGLAGTIAGRAGGTTWQTLLRRRILGPLGMTETAVDGAELAASGVTDVTAPHGIVRDTVRVLPASAAVIDPVAPAGSMFSTASDMGRWLRFLLDSARVNGRRLVSAERFAELFTAQQIVPPEEFYPTMRLTRPHVAAYGMGWFLEDYRGEFVAFHTGSIEGRSAIVGLIPDRRLGVAVFTNLDHAEVRHALMYTVFDRYLPAQARPHDWSAELRTLYRAIADSATQRRRDRDAKRVTGTRPSLPLDRYAGTYADSLFGIATVTRDGDHLTLQVGTQTGTLEHWQYDVFRVHWRDPFLGTDDVAFALDPDGVVGALRFVDAPNRYQRSR</sequence>
<dbReference type="InterPro" id="IPR050491">
    <property type="entry name" value="AmpC-like"/>
</dbReference>
<keyword evidence="1" id="KW-0732">Signal</keyword>
<dbReference type="RefSeq" id="WP_025414087.1">
    <property type="nucleotide sequence ID" value="NZ_CP007129.1"/>
</dbReference>
<dbReference type="OrthoDB" id="1522765at2"/>
<dbReference type="HOGENOM" id="CLU_020027_14_3_0"/>
<dbReference type="EMBL" id="CP007129">
    <property type="protein sequence ID" value="AHG92760.1"/>
    <property type="molecule type" value="Genomic_DNA"/>
</dbReference>
<dbReference type="InParanoid" id="W0RR30"/>
<geneLocation type="plasmid" evidence="4 5">
    <name>1</name>
</geneLocation>
<protein>
    <submittedName>
        <fullName evidence="4">Beta-lactamase</fullName>
    </submittedName>
</protein>
<keyword evidence="5" id="KW-1185">Reference proteome</keyword>
<feature type="domain" description="Beta-lactamase-related" evidence="2">
    <location>
        <begin position="27"/>
        <end position="364"/>
    </location>
</feature>
<name>W0RR30_9BACT</name>
<dbReference type="Pfam" id="PF11954">
    <property type="entry name" value="DUF3471"/>
    <property type="match status" value="1"/>
</dbReference>
<evidence type="ECO:0000313" key="5">
    <source>
        <dbReference type="Proteomes" id="UP000019151"/>
    </source>
</evidence>
<evidence type="ECO:0000259" key="2">
    <source>
        <dbReference type="Pfam" id="PF00144"/>
    </source>
</evidence>
<feature type="chain" id="PRO_5004794455" evidence="1">
    <location>
        <begin position="19"/>
        <end position="503"/>
    </location>
</feature>
<dbReference type="Pfam" id="PF00144">
    <property type="entry name" value="Beta-lactamase"/>
    <property type="match status" value="1"/>
</dbReference>
<organism evidence="4 5">
    <name type="scientific">Gemmatirosa kalamazoonensis</name>
    <dbReference type="NCBI Taxonomy" id="861299"/>
    <lineage>
        <taxon>Bacteria</taxon>
        <taxon>Pseudomonadati</taxon>
        <taxon>Gemmatimonadota</taxon>
        <taxon>Gemmatimonadia</taxon>
        <taxon>Gemmatimonadales</taxon>
        <taxon>Gemmatimonadaceae</taxon>
        <taxon>Gemmatirosa</taxon>
    </lineage>
</organism>
<dbReference type="InterPro" id="IPR021860">
    <property type="entry name" value="Peptidase_S12_Pab87-rel_C"/>
</dbReference>
<dbReference type="Gene3D" id="3.40.710.10">
    <property type="entry name" value="DD-peptidase/beta-lactamase superfamily"/>
    <property type="match status" value="1"/>
</dbReference>
<keyword evidence="4" id="KW-0614">Plasmid</keyword>
<gene>
    <name evidence="4" type="ORF">J421_5225</name>
</gene>
<feature type="signal peptide" evidence="1">
    <location>
        <begin position="1"/>
        <end position="18"/>
    </location>
</feature>
<proteinExistence type="predicted"/>
<dbReference type="SUPFAM" id="SSF56601">
    <property type="entry name" value="beta-lactamase/transpeptidase-like"/>
    <property type="match status" value="1"/>
</dbReference>
<dbReference type="PANTHER" id="PTHR46825">
    <property type="entry name" value="D-ALANYL-D-ALANINE-CARBOXYPEPTIDASE/ENDOPEPTIDASE AMPH"/>
    <property type="match status" value="1"/>
</dbReference>
<dbReference type="InterPro" id="IPR012338">
    <property type="entry name" value="Beta-lactam/transpept-like"/>
</dbReference>
<dbReference type="PANTHER" id="PTHR46825:SF15">
    <property type="entry name" value="BETA-LACTAMASE-RELATED DOMAIN-CONTAINING PROTEIN"/>
    <property type="match status" value="1"/>
</dbReference>
<evidence type="ECO:0000259" key="3">
    <source>
        <dbReference type="Pfam" id="PF11954"/>
    </source>
</evidence>
<evidence type="ECO:0000313" key="4">
    <source>
        <dbReference type="EMBL" id="AHG92760.1"/>
    </source>
</evidence>
<feature type="domain" description="Peptidase S12 Pab87-related C-terminal" evidence="3">
    <location>
        <begin position="410"/>
        <end position="493"/>
    </location>
</feature>
<dbReference type="InterPro" id="IPR001466">
    <property type="entry name" value="Beta-lactam-related"/>
</dbReference>
<reference evidence="4 5" key="1">
    <citation type="journal article" date="2014" name="Genome Announc.">
        <title>Genome Sequence and Methylome of Soil Bacterium Gemmatirosa kalamazoonensis KBS708T, a Member of the Rarely Cultivated Gemmatimonadetes Phylum.</title>
        <authorList>
            <person name="Debruyn J.M."/>
            <person name="Radosevich M."/>
            <person name="Wommack K.E."/>
            <person name="Polson S.W."/>
            <person name="Hauser L.J."/>
            <person name="Fawaz M.N."/>
            <person name="Korlach J."/>
            <person name="Tsai Y.C."/>
        </authorList>
    </citation>
    <scope>NUCLEOTIDE SEQUENCE [LARGE SCALE GENOMIC DNA]</scope>
    <source>
        <strain evidence="4 5">KBS708</strain>
        <plasmid evidence="5">Plasmid 1</plasmid>
    </source>
</reference>
<dbReference type="AlphaFoldDB" id="W0RR30"/>
<dbReference type="Gene3D" id="2.40.128.600">
    <property type="match status" value="1"/>
</dbReference>
<dbReference type="Proteomes" id="UP000019151">
    <property type="component" value="Plasmid 1"/>
</dbReference>